<dbReference type="EMBL" id="SPRO01000022">
    <property type="protein sequence ID" value="TIC29915.1"/>
    <property type="molecule type" value="Genomic_DNA"/>
</dbReference>
<evidence type="ECO:0000313" key="10">
    <source>
        <dbReference type="Proteomes" id="UP000305647"/>
    </source>
</evidence>
<proteinExistence type="predicted"/>
<evidence type="ECO:0000259" key="2">
    <source>
        <dbReference type="Pfam" id="PF20179"/>
    </source>
</evidence>
<dbReference type="EMBL" id="SPRV01000036">
    <property type="protein sequence ID" value="TIC60775.1"/>
    <property type="molecule type" value="Genomic_DNA"/>
</dbReference>
<evidence type="ECO:0000313" key="9">
    <source>
        <dbReference type="Proteomes" id="UP000305362"/>
    </source>
</evidence>
<evidence type="ECO:0000313" key="13">
    <source>
        <dbReference type="Proteomes" id="UP000310685"/>
    </source>
</evidence>
<dbReference type="Proteomes" id="UP000305647">
    <property type="component" value="Unassembled WGS sequence"/>
</dbReference>
<dbReference type="Pfam" id="PF13824">
    <property type="entry name" value="zf-Mss51"/>
    <property type="match status" value="1"/>
</dbReference>
<sequence>MTSKARNLLGFFKNQKFKQNEFGTLKTLFHPLNESPIPSLRALGERISNKGKCPIEGVGPLKYYCPISGYPTHSSKEAYEKDSHHRNTYATRLREVNEDEHDLRSGREMKEFEMPGLQDIEQTVNLKSWEMLFYTRNFNSVDNLRSQRHLSRLLSYPMTIAGILHELGPYADRAGGRVTPHGERSLLALRYMLHKQPLPYSPPTPPIRIFIPGARAESQLPSSVWMQLAHLFPYARFQIYFVGPEVVADEVVSPYGVKGWQKVVDTQLTLNGIQANWEQIHDTFFPFDPFTDIFFNFHPGLGFPSMLPESIRPSEGLSDSRNELVNYRQYTPQVDAEWAKALDKMLETKCPIILTAFSPSDMKRDFDALLHSEAITQEWESVVEPGDNVFGSQRWEVAEFDTRVMIKSNWGLWGIRGRRFDLQNVSYDD</sequence>
<dbReference type="Proteomes" id="UP000309601">
    <property type="component" value="Unassembled WGS sequence"/>
</dbReference>
<name>A0A4T0NVW7_9BASI</name>
<dbReference type="EMBL" id="SPRX01000028">
    <property type="protein sequence ID" value="TIC64905.1"/>
    <property type="molecule type" value="Genomic_DNA"/>
</dbReference>
<dbReference type="Proteomes" id="UP000305362">
    <property type="component" value="Unassembled WGS sequence"/>
</dbReference>
<accession>A0A4T0NVW7</accession>
<evidence type="ECO:0000313" key="11">
    <source>
        <dbReference type="Proteomes" id="UP000307169"/>
    </source>
</evidence>
<evidence type="ECO:0000313" key="14">
    <source>
        <dbReference type="Proteomes" id="UP000310708"/>
    </source>
</evidence>
<dbReference type="PANTHER" id="PTHR28069">
    <property type="entry name" value="GH20023P"/>
    <property type="match status" value="1"/>
</dbReference>
<protein>
    <submittedName>
        <fullName evidence="4">Uncharacterized protein</fullName>
    </submittedName>
</protein>
<evidence type="ECO:0000313" key="12">
    <source>
        <dbReference type="Proteomes" id="UP000309601"/>
    </source>
</evidence>
<dbReference type="Proteomes" id="UP000310685">
    <property type="component" value="Unassembled WGS sequence"/>
</dbReference>
<feature type="domain" description="Mitochondrial splicing suppressor 51-like C-terminal" evidence="2">
    <location>
        <begin position="187"/>
        <end position="397"/>
    </location>
</feature>
<dbReference type="PANTHER" id="PTHR28069:SF1">
    <property type="entry name" value="PROTEIN MSS51, MITOCHONDRIAL"/>
    <property type="match status" value="1"/>
</dbReference>
<reference evidence="9 10" key="1">
    <citation type="submission" date="2019-03" db="EMBL/GenBank/DDBJ databases">
        <title>Sequencing 25 genomes of Wallemia mellicola.</title>
        <authorList>
            <person name="Gostincar C."/>
        </authorList>
    </citation>
    <scope>NUCLEOTIDE SEQUENCE [LARGE SCALE GENOMIC DNA]</scope>
    <source>
        <strain evidence="4 11">EXF-1262</strain>
        <strain evidence="7 12">EXF-1274</strain>
        <strain evidence="6 9">EXF-1277</strain>
        <strain evidence="3 13">EXF-6152</strain>
        <strain evidence="8 14">EXF-757</strain>
        <strain evidence="5 10">EXF-8738</strain>
    </source>
</reference>
<dbReference type="EMBL" id="SPRC01000029">
    <property type="protein sequence ID" value="TIB78109.1"/>
    <property type="molecule type" value="Genomic_DNA"/>
</dbReference>
<comment type="caution">
    <text evidence="4">The sequence shown here is derived from an EMBL/GenBank/DDBJ whole genome shotgun (WGS) entry which is preliminary data.</text>
</comment>
<dbReference type="InterPro" id="IPR032717">
    <property type="entry name" value="Mss51_Znf"/>
</dbReference>
<dbReference type="Pfam" id="PF20179">
    <property type="entry name" value="MSS51_C"/>
    <property type="match status" value="1"/>
</dbReference>
<evidence type="ECO:0000313" key="7">
    <source>
        <dbReference type="EMBL" id="TIC64279.1"/>
    </source>
</evidence>
<feature type="domain" description="Mitochondrial splicing suppressor 51 zinc-finger" evidence="1">
    <location>
        <begin position="52"/>
        <end position="103"/>
    </location>
</feature>
<evidence type="ECO:0000313" key="3">
    <source>
        <dbReference type="EMBL" id="TIB78109.1"/>
    </source>
</evidence>
<dbReference type="InterPro" id="IPR046824">
    <property type="entry name" value="Mss51-like_C"/>
</dbReference>
<dbReference type="EMBL" id="SPRW01000029">
    <property type="protein sequence ID" value="TIC64279.1"/>
    <property type="molecule type" value="Genomic_DNA"/>
</dbReference>
<dbReference type="AlphaFoldDB" id="A0A4T0NVW7"/>
<organism evidence="4 11">
    <name type="scientific">Wallemia mellicola</name>
    <dbReference type="NCBI Taxonomy" id="1708541"/>
    <lineage>
        <taxon>Eukaryota</taxon>
        <taxon>Fungi</taxon>
        <taxon>Dikarya</taxon>
        <taxon>Basidiomycota</taxon>
        <taxon>Wallemiomycotina</taxon>
        <taxon>Wallemiomycetes</taxon>
        <taxon>Wallemiales</taxon>
        <taxon>Wallemiaceae</taxon>
        <taxon>Wallemia</taxon>
    </lineage>
</organism>
<dbReference type="OMA" id="CSEEHWA"/>
<evidence type="ECO:0000313" key="5">
    <source>
        <dbReference type="EMBL" id="TIC29915.1"/>
    </source>
</evidence>
<evidence type="ECO:0000259" key="1">
    <source>
        <dbReference type="Pfam" id="PF13824"/>
    </source>
</evidence>
<dbReference type="OrthoDB" id="5282002at2759"/>
<dbReference type="Proteomes" id="UP000307169">
    <property type="component" value="Unassembled WGS sequence"/>
</dbReference>
<dbReference type="Proteomes" id="UP000310708">
    <property type="component" value="Unassembled WGS sequence"/>
</dbReference>
<evidence type="ECO:0000313" key="4">
    <source>
        <dbReference type="EMBL" id="TIC01656.1"/>
    </source>
</evidence>
<evidence type="ECO:0000313" key="6">
    <source>
        <dbReference type="EMBL" id="TIC60775.1"/>
    </source>
</evidence>
<dbReference type="EMBL" id="SPRH01000016">
    <property type="protein sequence ID" value="TIC01656.1"/>
    <property type="molecule type" value="Genomic_DNA"/>
</dbReference>
<evidence type="ECO:0000313" key="8">
    <source>
        <dbReference type="EMBL" id="TIC64905.1"/>
    </source>
</evidence>
<gene>
    <name evidence="8" type="ORF">E3Q01_02466</name>
    <name evidence="7" type="ORF">E3Q02_02680</name>
    <name evidence="6" type="ORF">E3Q03_03034</name>
    <name evidence="5" type="ORF">E3Q10_02340</name>
    <name evidence="4" type="ORF">E3Q17_01762</name>
    <name evidence="3" type="ORF">E3Q22_02762</name>
</gene>